<dbReference type="InterPro" id="IPR000835">
    <property type="entry name" value="HTH_MarR-typ"/>
</dbReference>
<dbReference type="Gene3D" id="1.10.10.10">
    <property type="entry name" value="Winged helix-like DNA-binding domain superfamily/Winged helix DNA-binding domain"/>
    <property type="match status" value="1"/>
</dbReference>
<dbReference type="PANTHER" id="PTHR33164">
    <property type="entry name" value="TRANSCRIPTIONAL REGULATOR, MARR FAMILY"/>
    <property type="match status" value="1"/>
</dbReference>
<dbReference type="EMBL" id="CP162511">
    <property type="protein sequence ID" value="XDI04194.1"/>
    <property type="molecule type" value="Genomic_DNA"/>
</dbReference>
<dbReference type="GO" id="GO:0003700">
    <property type="term" value="F:DNA-binding transcription factor activity"/>
    <property type="evidence" value="ECO:0007669"/>
    <property type="project" value="InterPro"/>
</dbReference>
<dbReference type="PANTHER" id="PTHR33164:SF99">
    <property type="entry name" value="MARR FAMILY REGULATORY PROTEIN"/>
    <property type="match status" value="1"/>
</dbReference>
<dbReference type="AlphaFoldDB" id="A0AB39BD85"/>
<dbReference type="RefSeq" id="WP_368496603.1">
    <property type="nucleotide sequence ID" value="NZ_CP162511.1"/>
</dbReference>
<feature type="domain" description="HTH marR-type" evidence="1">
    <location>
        <begin position="21"/>
        <end position="157"/>
    </location>
</feature>
<dbReference type="SMART" id="SM00347">
    <property type="entry name" value="HTH_MARR"/>
    <property type="match status" value="1"/>
</dbReference>
<dbReference type="SUPFAM" id="SSF46785">
    <property type="entry name" value="Winged helix' DNA-binding domain"/>
    <property type="match status" value="1"/>
</dbReference>
<dbReference type="InterPro" id="IPR039422">
    <property type="entry name" value="MarR/SlyA-like"/>
</dbReference>
<accession>A0AB39BD85</accession>
<dbReference type="PROSITE" id="PS50995">
    <property type="entry name" value="HTH_MARR_2"/>
    <property type="match status" value="1"/>
</dbReference>
<protein>
    <submittedName>
        <fullName evidence="2">MarR family winged helix-turn-helix transcriptional regulator</fullName>
    </submittedName>
</protein>
<organism evidence="2">
    <name type="scientific">Herbiconiux sp. A18JL235</name>
    <dbReference type="NCBI Taxonomy" id="3152363"/>
    <lineage>
        <taxon>Bacteria</taxon>
        <taxon>Bacillati</taxon>
        <taxon>Actinomycetota</taxon>
        <taxon>Actinomycetes</taxon>
        <taxon>Micrococcales</taxon>
        <taxon>Microbacteriaceae</taxon>
        <taxon>Herbiconiux</taxon>
    </lineage>
</organism>
<reference evidence="2" key="1">
    <citation type="submission" date="2024-05" db="EMBL/GenBank/DDBJ databases">
        <title>Herbiconiux sp. A18JL235.</title>
        <authorList>
            <person name="Zhang G."/>
        </authorList>
    </citation>
    <scope>NUCLEOTIDE SEQUENCE</scope>
    <source>
        <strain evidence="2">A18JL235</strain>
    </source>
</reference>
<dbReference type="InterPro" id="IPR036388">
    <property type="entry name" value="WH-like_DNA-bd_sf"/>
</dbReference>
<gene>
    <name evidence="2" type="ORF">ABFY20_12645</name>
</gene>
<dbReference type="InterPro" id="IPR036390">
    <property type="entry name" value="WH_DNA-bd_sf"/>
</dbReference>
<sequence>MSDDGYEIAAESPFARLDDDETRAWYAYMKVHLRIRYEMNRQLRDDSGISLADYDVLVALVSDERGTLTVTDLATRIGGERSRLSHHVKRMAARGLVELGVSETDRRASTVMLTTDGRATLAAAAPAHVDFVRRAFLSALDADELAGFAGSLERVYERLLEHGTLPRPVDHP</sequence>
<evidence type="ECO:0000259" key="1">
    <source>
        <dbReference type="PROSITE" id="PS50995"/>
    </source>
</evidence>
<dbReference type="GO" id="GO:0006950">
    <property type="term" value="P:response to stress"/>
    <property type="evidence" value="ECO:0007669"/>
    <property type="project" value="TreeGrafter"/>
</dbReference>
<dbReference type="Pfam" id="PF12802">
    <property type="entry name" value="MarR_2"/>
    <property type="match status" value="1"/>
</dbReference>
<name>A0AB39BD85_9MICO</name>
<proteinExistence type="predicted"/>
<evidence type="ECO:0000313" key="2">
    <source>
        <dbReference type="EMBL" id="XDI04194.1"/>
    </source>
</evidence>